<protein>
    <submittedName>
        <fullName evidence="7">Catalase/peroxidase HPI</fullName>
    </submittedName>
</protein>
<evidence type="ECO:0000256" key="4">
    <source>
        <dbReference type="ARBA" id="ARBA00022723"/>
    </source>
</evidence>
<keyword evidence="2 7" id="KW-0575">Peroxidase</keyword>
<dbReference type="GO" id="GO:0046872">
    <property type="term" value="F:metal ion binding"/>
    <property type="evidence" value="ECO:0007669"/>
    <property type="project" value="UniProtKB-KW"/>
</dbReference>
<comment type="cofactor">
    <cofactor evidence="1">
        <name>heme b</name>
        <dbReference type="ChEBI" id="CHEBI:60344"/>
    </cofactor>
</comment>
<evidence type="ECO:0000313" key="7">
    <source>
        <dbReference type="EMBL" id="ABG51020.1"/>
    </source>
</evidence>
<name>Q114Q4_TRIEI</name>
<evidence type="ECO:0000256" key="5">
    <source>
        <dbReference type="ARBA" id="ARBA00023002"/>
    </source>
</evidence>
<dbReference type="eggNOG" id="COG0376">
    <property type="taxonomic scope" value="Bacteria"/>
</dbReference>
<keyword evidence="4" id="KW-0479">Metal-binding</keyword>
<dbReference type="InterPro" id="IPR010255">
    <property type="entry name" value="Haem_peroxidase_sf"/>
</dbReference>
<accession>Q114Q4</accession>
<keyword evidence="6" id="KW-0408">Iron</keyword>
<evidence type="ECO:0000256" key="1">
    <source>
        <dbReference type="ARBA" id="ARBA00001970"/>
    </source>
</evidence>
<proteinExistence type="predicted"/>
<dbReference type="Gene3D" id="1.10.420.10">
    <property type="entry name" value="Peroxidase, domain 2"/>
    <property type="match status" value="1"/>
</dbReference>
<dbReference type="PANTHER" id="PTHR30555">
    <property type="entry name" value="HYDROPEROXIDASE I, BIFUNCTIONAL CATALASE-PEROXIDASE"/>
    <property type="match status" value="1"/>
</dbReference>
<sequence length="43" mass="4925">MGWKNTFVSGHGVATITSLLEEAWTNTPTQWSNNFFKNLFGYE</sequence>
<dbReference type="GO" id="GO:0042744">
    <property type="term" value="P:hydrogen peroxide catabolic process"/>
    <property type="evidence" value="ECO:0007669"/>
    <property type="project" value="TreeGrafter"/>
</dbReference>
<evidence type="ECO:0000256" key="2">
    <source>
        <dbReference type="ARBA" id="ARBA00022559"/>
    </source>
</evidence>
<dbReference type="InterPro" id="IPR000763">
    <property type="entry name" value="Catalase_peroxidase"/>
</dbReference>
<evidence type="ECO:0000256" key="3">
    <source>
        <dbReference type="ARBA" id="ARBA00022617"/>
    </source>
</evidence>
<dbReference type="KEGG" id="ter:Tery_1760"/>
<dbReference type="STRING" id="203124.Tery_1760"/>
<dbReference type="GO" id="GO:0020037">
    <property type="term" value="F:heme binding"/>
    <property type="evidence" value="ECO:0007669"/>
    <property type="project" value="InterPro"/>
</dbReference>
<dbReference type="PANTHER" id="PTHR30555:SF0">
    <property type="entry name" value="CATALASE-PEROXIDASE"/>
    <property type="match status" value="1"/>
</dbReference>
<keyword evidence="3" id="KW-0349">Heme</keyword>
<keyword evidence="5" id="KW-0560">Oxidoreductase</keyword>
<dbReference type="SUPFAM" id="SSF48113">
    <property type="entry name" value="Heme-dependent peroxidases"/>
    <property type="match status" value="1"/>
</dbReference>
<gene>
    <name evidence="7" type="ordered locus">Tery_1760</name>
</gene>
<dbReference type="HOGENOM" id="CLU_3241069_0_0_3"/>
<dbReference type="RefSeq" id="WP_011611395.1">
    <property type="nucleotide sequence ID" value="NC_008312.1"/>
</dbReference>
<dbReference type="GO" id="GO:0005829">
    <property type="term" value="C:cytosol"/>
    <property type="evidence" value="ECO:0007669"/>
    <property type="project" value="TreeGrafter"/>
</dbReference>
<evidence type="ECO:0000256" key="6">
    <source>
        <dbReference type="ARBA" id="ARBA00023004"/>
    </source>
</evidence>
<dbReference type="AlphaFoldDB" id="Q114Q4"/>
<reference evidence="7" key="1">
    <citation type="submission" date="2006-06" db="EMBL/GenBank/DDBJ databases">
        <title>Complete sequence of Trichodesmium erythraeum IMS101.</title>
        <authorList>
            <consortium name="US DOE Joint Genome Institute"/>
            <person name="Copeland A."/>
            <person name="Lucas S."/>
            <person name="Lapidus A."/>
            <person name="Barry K."/>
            <person name="Detter J.C."/>
            <person name="Glavina del Rio T."/>
            <person name="Hammon N."/>
            <person name="Israni S."/>
            <person name="Dalin E."/>
            <person name="Tice H."/>
            <person name="Pitluck S."/>
            <person name="Kiss H."/>
            <person name="Munk A.C."/>
            <person name="Brettin T."/>
            <person name="Bruce D."/>
            <person name="Han C."/>
            <person name="Tapia R."/>
            <person name="Gilna P."/>
            <person name="Schmutz J."/>
            <person name="Larimer F."/>
            <person name="Land M."/>
            <person name="Hauser L."/>
            <person name="Kyrpides N."/>
            <person name="Kim E."/>
            <person name="Richardson P."/>
        </authorList>
    </citation>
    <scope>NUCLEOTIDE SEQUENCE [LARGE SCALE GENOMIC DNA]</scope>
    <source>
        <strain evidence="7">IMS101</strain>
    </source>
</reference>
<dbReference type="GO" id="GO:0070301">
    <property type="term" value="P:cellular response to hydrogen peroxide"/>
    <property type="evidence" value="ECO:0007669"/>
    <property type="project" value="TreeGrafter"/>
</dbReference>
<organism evidence="7">
    <name type="scientific">Trichodesmium erythraeum (strain IMS101)</name>
    <dbReference type="NCBI Taxonomy" id="203124"/>
    <lineage>
        <taxon>Bacteria</taxon>
        <taxon>Bacillati</taxon>
        <taxon>Cyanobacteriota</taxon>
        <taxon>Cyanophyceae</taxon>
        <taxon>Oscillatoriophycideae</taxon>
        <taxon>Oscillatoriales</taxon>
        <taxon>Microcoleaceae</taxon>
        <taxon>Trichodesmium</taxon>
    </lineage>
</organism>
<dbReference type="GO" id="GO:0004096">
    <property type="term" value="F:catalase activity"/>
    <property type="evidence" value="ECO:0007669"/>
    <property type="project" value="InterPro"/>
</dbReference>
<dbReference type="EMBL" id="CP000393">
    <property type="protein sequence ID" value="ABG51020.1"/>
    <property type="molecule type" value="Genomic_DNA"/>
</dbReference>